<organism evidence="3 4">
    <name type="scientific">Cryoendolithus antarcticus</name>
    <dbReference type="NCBI Taxonomy" id="1507870"/>
    <lineage>
        <taxon>Eukaryota</taxon>
        <taxon>Fungi</taxon>
        <taxon>Dikarya</taxon>
        <taxon>Ascomycota</taxon>
        <taxon>Pezizomycotina</taxon>
        <taxon>Dothideomycetes</taxon>
        <taxon>Dothideomycetidae</taxon>
        <taxon>Cladosporiales</taxon>
        <taxon>Cladosporiaceae</taxon>
        <taxon>Cryoendolithus</taxon>
    </lineage>
</organism>
<protein>
    <recommendedName>
        <fullName evidence="2">t-SNARE coiled-coil homology domain-containing protein</fullName>
    </recommendedName>
</protein>
<dbReference type="Proteomes" id="UP000192596">
    <property type="component" value="Unassembled WGS sequence"/>
</dbReference>
<dbReference type="EMBL" id="NAJO01000056">
    <property type="protein sequence ID" value="OQN97191.1"/>
    <property type="molecule type" value="Genomic_DNA"/>
</dbReference>
<evidence type="ECO:0000256" key="1">
    <source>
        <dbReference type="SAM" id="MobiDB-lite"/>
    </source>
</evidence>
<feature type="compositionally biased region" description="Polar residues" evidence="1">
    <location>
        <begin position="15"/>
        <end position="36"/>
    </location>
</feature>
<evidence type="ECO:0000259" key="2">
    <source>
        <dbReference type="PROSITE" id="PS50192"/>
    </source>
</evidence>
<feature type="compositionally biased region" description="Low complexity" evidence="1">
    <location>
        <begin position="63"/>
        <end position="73"/>
    </location>
</feature>
<feature type="region of interest" description="Disordered" evidence="1">
    <location>
        <begin position="1"/>
        <end position="36"/>
    </location>
</feature>
<sequence>MSSISNGVSRKRPASFSSTPETEALDSSSTQATSTRLFKKLKDARASSINTKSGLAQKQHVATKSSASSTITSPVTDDVHSIFKSTLERRADGKENEGPVSGPLIAAGFIPFVNGPLPQRQRIDAVDTLDVSPVAMAASAHVADRAPQISALCENHRVDTLAMMFKMMERFEQKLDTVVDSQRALRTDINRTINRLDTISNSVDLVVESAEDTRLHVMDSHGTSNAIRQQVSNLQANTITTQDRFNVLDRSLSAVVRDVKSLRTLASDINSTTTATRTDVTHVAQEVATVIGTIDQAQNEIDLRISESAESVKGHLLRAERHLIGVPNTCNGIAEGVRTLQRGINDRDTVVDEILKKVNDQAEMVDDIHYDIHYK</sequence>
<accession>A0A1V8SEF0</accession>
<proteinExistence type="predicted"/>
<comment type="caution">
    <text evidence="3">The sequence shown here is derived from an EMBL/GenBank/DDBJ whole genome shotgun (WGS) entry which is preliminary data.</text>
</comment>
<dbReference type="PROSITE" id="PS50192">
    <property type="entry name" value="T_SNARE"/>
    <property type="match status" value="1"/>
</dbReference>
<name>A0A1V8SEF0_9PEZI</name>
<gene>
    <name evidence="3" type="ORF">B0A48_16732</name>
</gene>
<feature type="region of interest" description="Disordered" evidence="1">
    <location>
        <begin position="48"/>
        <end position="73"/>
    </location>
</feature>
<dbReference type="InterPro" id="IPR000727">
    <property type="entry name" value="T_SNARE_dom"/>
</dbReference>
<keyword evidence="4" id="KW-1185">Reference proteome</keyword>
<evidence type="ECO:0000313" key="4">
    <source>
        <dbReference type="Proteomes" id="UP000192596"/>
    </source>
</evidence>
<feature type="domain" description="T-SNARE coiled-coil homology" evidence="2">
    <location>
        <begin position="335"/>
        <end position="375"/>
    </location>
</feature>
<reference evidence="4" key="1">
    <citation type="submission" date="2017-03" db="EMBL/GenBank/DDBJ databases">
        <title>Genomes of endolithic fungi from Antarctica.</title>
        <authorList>
            <person name="Coleine C."/>
            <person name="Masonjones S."/>
            <person name="Stajich J.E."/>
        </authorList>
    </citation>
    <scope>NUCLEOTIDE SEQUENCE [LARGE SCALE GENOMIC DNA]</scope>
    <source>
        <strain evidence="4">CCFEE 5527</strain>
    </source>
</reference>
<feature type="compositionally biased region" description="Polar residues" evidence="1">
    <location>
        <begin position="48"/>
        <end position="62"/>
    </location>
</feature>
<dbReference type="AlphaFoldDB" id="A0A1V8SEF0"/>
<evidence type="ECO:0000313" key="3">
    <source>
        <dbReference type="EMBL" id="OQN97191.1"/>
    </source>
</evidence>
<dbReference type="InParanoid" id="A0A1V8SEF0"/>